<keyword evidence="2 6" id="KW-0349">Heme</keyword>
<comment type="caution">
    <text evidence="8">The sequence shown here is derived from an EMBL/GenBank/DDBJ whole genome shotgun (WGS) entry which is preliminary data.</text>
</comment>
<keyword evidence="3 6" id="KW-0561">Oxygen transport</keyword>
<dbReference type="GO" id="GO:0019825">
    <property type="term" value="F:oxygen binding"/>
    <property type="evidence" value="ECO:0007669"/>
    <property type="project" value="InterPro"/>
</dbReference>
<evidence type="ECO:0000256" key="6">
    <source>
        <dbReference type="RuleBase" id="RU000356"/>
    </source>
</evidence>
<evidence type="ECO:0000256" key="2">
    <source>
        <dbReference type="ARBA" id="ARBA00022617"/>
    </source>
</evidence>
<reference evidence="8" key="1">
    <citation type="submission" date="2021-02" db="EMBL/GenBank/DDBJ databases">
        <authorList>
            <person name="Nowell W R."/>
        </authorList>
    </citation>
    <scope>NUCLEOTIDE SEQUENCE</scope>
    <source>
        <strain evidence="8">Ploen Becks lab</strain>
    </source>
</reference>
<dbReference type="SUPFAM" id="SSF49899">
    <property type="entry name" value="Concanavalin A-like lectins/glucanases"/>
    <property type="match status" value="1"/>
</dbReference>
<keyword evidence="5" id="KW-0408">Iron</keyword>
<dbReference type="EMBL" id="CAJNOC010000478">
    <property type="protein sequence ID" value="CAF0766367.1"/>
    <property type="molecule type" value="Genomic_DNA"/>
</dbReference>
<evidence type="ECO:0000256" key="3">
    <source>
        <dbReference type="ARBA" id="ARBA00022621"/>
    </source>
</evidence>
<comment type="similarity">
    <text evidence="6">Belongs to the globin family.</text>
</comment>
<dbReference type="InterPro" id="IPR009050">
    <property type="entry name" value="Globin-like_sf"/>
</dbReference>
<dbReference type="GO" id="GO:0020037">
    <property type="term" value="F:heme binding"/>
    <property type="evidence" value="ECO:0007669"/>
    <property type="project" value="InterPro"/>
</dbReference>
<evidence type="ECO:0000256" key="4">
    <source>
        <dbReference type="ARBA" id="ARBA00022723"/>
    </source>
</evidence>
<keyword evidence="4" id="KW-0479">Metal-binding</keyword>
<dbReference type="PANTHER" id="PTHR46458:SF1">
    <property type="entry name" value="GEO09476P1"/>
    <property type="match status" value="1"/>
</dbReference>
<dbReference type="Pfam" id="PF00042">
    <property type="entry name" value="Globin"/>
    <property type="match status" value="1"/>
</dbReference>
<dbReference type="AlphaFoldDB" id="A0A813QGG7"/>
<keyword evidence="1 6" id="KW-0813">Transport</keyword>
<evidence type="ECO:0000256" key="5">
    <source>
        <dbReference type="ARBA" id="ARBA00023004"/>
    </source>
</evidence>
<dbReference type="PANTHER" id="PTHR46458">
    <property type="entry name" value="BLR2807 PROTEIN"/>
    <property type="match status" value="1"/>
</dbReference>
<dbReference type="Pfam" id="PF13385">
    <property type="entry name" value="Laminin_G_3"/>
    <property type="match status" value="1"/>
</dbReference>
<dbReference type="GO" id="GO:0005344">
    <property type="term" value="F:oxygen carrier activity"/>
    <property type="evidence" value="ECO:0007669"/>
    <property type="project" value="UniProtKB-KW"/>
</dbReference>
<dbReference type="Gene3D" id="2.60.120.200">
    <property type="match status" value="1"/>
</dbReference>
<evidence type="ECO:0000259" key="7">
    <source>
        <dbReference type="PROSITE" id="PS01033"/>
    </source>
</evidence>
<dbReference type="GO" id="GO:0046872">
    <property type="term" value="F:metal ion binding"/>
    <property type="evidence" value="ECO:0007669"/>
    <property type="project" value="UniProtKB-KW"/>
</dbReference>
<organism evidence="8 9">
    <name type="scientific">Brachionus calyciflorus</name>
    <dbReference type="NCBI Taxonomy" id="104777"/>
    <lineage>
        <taxon>Eukaryota</taxon>
        <taxon>Metazoa</taxon>
        <taxon>Spiralia</taxon>
        <taxon>Gnathifera</taxon>
        <taxon>Rotifera</taxon>
        <taxon>Eurotatoria</taxon>
        <taxon>Monogononta</taxon>
        <taxon>Pseudotrocha</taxon>
        <taxon>Ploima</taxon>
        <taxon>Brachionidae</taxon>
        <taxon>Brachionus</taxon>
    </lineage>
</organism>
<keyword evidence="9" id="KW-1185">Reference proteome</keyword>
<dbReference type="OrthoDB" id="10204694at2759"/>
<proteinExistence type="inferred from homology"/>
<evidence type="ECO:0000313" key="9">
    <source>
        <dbReference type="Proteomes" id="UP000663879"/>
    </source>
</evidence>
<evidence type="ECO:0000313" key="8">
    <source>
        <dbReference type="EMBL" id="CAF0766367.1"/>
    </source>
</evidence>
<dbReference type="InterPro" id="IPR013320">
    <property type="entry name" value="ConA-like_dom_sf"/>
</dbReference>
<dbReference type="InterPro" id="IPR000971">
    <property type="entry name" value="Globin"/>
</dbReference>
<dbReference type="SUPFAM" id="SSF46458">
    <property type="entry name" value="Globin-like"/>
    <property type="match status" value="1"/>
</dbReference>
<accession>A0A813QGG7</accession>
<dbReference type="Gene3D" id="1.10.490.10">
    <property type="entry name" value="Globins"/>
    <property type="match status" value="1"/>
</dbReference>
<protein>
    <recommendedName>
        <fullName evidence="7">Globin domain-containing protein</fullName>
    </recommendedName>
</protein>
<name>A0A813QGG7_9BILA</name>
<dbReference type="InterPro" id="IPR050532">
    <property type="entry name" value="Globin-like_OT"/>
</dbReference>
<sequence length="450" mass="52140">MGGCSSSDLTSTQNTSPVLSNNEIDLIRSSWGPIVDSGLKETGTYMMTRLFTQHPELKKLYSFAKNLENEEEMMSNELVNTHGEKLFTTIGTAISSLDDMNSLIPILVQLGSSHRKWGVKEEHFETVGGVLLDTLSDGLKEKFTPEVKQAWLKFYNIVSINMKSEFFERQQDYDFDEYNVSVFFISQSIATNLLICFQICKHEPKCAYLTFKSNKCSLYTKYAFYIKKYDQSSAFYTRLSTFDLKGLVYYWPVFNYSTNDIVSRADLYEPVNAVFISNRLCIPKSAISLSAGYYKLPSRNYFDEDFTLMAWIRLTNTSYFQRFLDCGREEYKTLFVSLSDGLTNRPYFSIYNGNTFSNLVVKSNNRLEIGVWYHLTFILKNKIGFYYRNGILDKYGELQYPINNSETVCFLGRSLFPQNDPDASADFDDIKLFNRALDDDEIHREYHENF</sequence>
<feature type="domain" description="Globin" evidence="7">
    <location>
        <begin position="18"/>
        <end position="167"/>
    </location>
</feature>
<gene>
    <name evidence="8" type="ORF">OXX778_LOCUS4713</name>
</gene>
<dbReference type="InterPro" id="IPR012292">
    <property type="entry name" value="Globin/Proto"/>
</dbReference>
<dbReference type="PROSITE" id="PS01033">
    <property type="entry name" value="GLOBIN"/>
    <property type="match status" value="1"/>
</dbReference>
<evidence type="ECO:0000256" key="1">
    <source>
        <dbReference type="ARBA" id="ARBA00022448"/>
    </source>
</evidence>
<dbReference type="Proteomes" id="UP000663879">
    <property type="component" value="Unassembled WGS sequence"/>
</dbReference>